<keyword evidence="2" id="KW-1133">Transmembrane helix</keyword>
<feature type="signal peptide" evidence="3">
    <location>
        <begin position="1"/>
        <end position="19"/>
    </location>
</feature>
<dbReference type="VEuPathDB" id="CryptoDB:Cvel_5150"/>
<sequence>MGSASPLLGFVFLLLGASAGPVEDIQSCLTAVSQWNSTYGPLSGTPNIEKFENCTATSLNKYCMLSVQIPIKQLPFRVQQAVCVPSTCSIEAVSGLCDGSIDCDNLPPAYASLQQMCATAQSLICSAPNAPQPINIQCAAGGSSKDPKQTAYAQTLGGALRCSVPLTSTSPFYQNLTAASSTGPNDLGDWDMCTAQDGARYCTCSYNVAGFSLKTGQCVPDKCDDAQFAKSTDFVCDPYTDCVGSASFLNPTSCLLTKMLSCPAMKKQEAEKKERAGALSSLPINRGGIREEEQEIVTSEVSRRLSLSGSFPPSPLSLHALRTYAVSRGLGDRFEAAIQQGASAFLGKRLSTPAESSSLSHPPPRVLLSVDNHSASPPLWRVLDSLLSMPPQGNLTESLVRLTKLKEALDTEGGQSDAELAEEEDASSSLREIEKMIHVQRTKARLMDSIRRKGAVVPSETLRTPRMTEGTDREGREKKLGAASLPPFSSTCDFSKPDLDWRTVVTSIVVILFLFFGLLALTFAHTIAQPGWDDPKKKSETEPETPALKFLSAFSPRRNWEALFRLSAPSKPAADKERNTRTQQQGPQEQQTGAQGVVGDSGAPREGALWGGGRRREVRVHAAGAGGGAMGLPPSSPSPSAAPPMQPETADRDENERGLQAGGGSRSSDDRGASSGEKETEKEGNKRPELVCLHGIRVLSLAWVIFGHSLAFWLSSVDLKNGEAVARVTQGFWYSLLTSAPFSVDSFFFLSGLLCVISLVPMFGKVKIPPVGLALLHRYLRLTPVYLLVIALYYWLSVYMGTGPLWPQYVNSTWGAAEFGGGNGGACGQYWWTNALYINNLYPTESADMCIVWSWYLANDMQFFIIALIVVALYTKVHKAVGWVLTGLLLVGCTIANAVITYDNSLTVAIFEQIGGKSSFDLVYDKPWTRIGPYAVGMLVGLSILEGRVKLDKWSSVGRAGTHLFIFALGVFLVFMPWTANKEDSWKWPTWANVMFLMADRSLWAVTLGWLVLCCLQGYAPCSNWILSWKAWAPLARMTYLAYLVHPVIMFIVFANMKGQEYYTEVVQLFLYFLGCWCATYLVAWVMTLLIEMPIANLEKILVEGIAENVGMQEKKKTTAEERDGEEETRAGDLKTGSRSASSRESE</sequence>
<proteinExistence type="predicted"/>
<accession>A0A0G4GST7</accession>
<feature type="transmembrane region" description="Helical" evidence="2">
    <location>
        <begin position="1003"/>
        <end position="1027"/>
    </location>
</feature>
<feature type="compositionally biased region" description="Basic and acidic residues" evidence="1">
    <location>
        <begin position="1114"/>
        <end position="1133"/>
    </location>
</feature>
<feature type="region of interest" description="Disordered" evidence="1">
    <location>
        <begin position="1114"/>
        <end position="1147"/>
    </location>
</feature>
<feature type="transmembrane region" description="Helical" evidence="2">
    <location>
        <begin position="504"/>
        <end position="528"/>
    </location>
</feature>
<feature type="compositionally biased region" description="Low complexity" evidence="1">
    <location>
        <begin position="581"/>
        <end position="595"/>
    </location>
</feature>
<feature type="transmembrane region" description="Helical" evidence="2">
    <location>
        <begin position="785"/>
        <end position="806"/>
    </location>
</feature>
<feature type="chain" id="PRO_5005191152" description="Acyltransferase 3 domain-containing protein" evidence="3">
    <location>
        <begin position="20"/>
        <end position="1147"/>
    </location>
</feature>
<feature type="region of interest" description="Disordered" evidence="1">
    <location>
        <begin position="567"/>
        <end position="685"/>
    </location>
</feature>
<evidence type="ECO:0000256" key="1">
    <source>
        <dbReference type="SAM" id="MobiDB-lite"/>
    </source>
</evidence>
<feature type="transmembrane region" description="Helical" evidence="2">
    <location>
        <begin position="881"/>
        <end position="902"/>
    </location>
</feature>
<dbReference type="PANTHER" id="PTHR11161">
    <property type="entry name" value="O-ACYLTRANSFERASE"/>
    <property type="match status" value="1"/>
</dbReference>
<dbReference type="EMBL" id="CDMZ01001513">
    <property type="protein sequence ID" value="CEM33701.1"/>
    <property type="molecule type" value="Genomic_DNA"/>
</dbReference>
<dbReference type="AlphaFoldDB" id="A0A0G4GST7"/>
<dbReference type="PANTHER" id="PTHR11161:SF0">
    <property type="entry name" value="O-ACYLTRANSFERASE LIKE PROTEIN"/>
    <property type="match status" value="1"/>
</dbReference>
<dbReference type="Pfam" id="PF01757">
    <property type="entry name" value="Acyl_transf_3"/>
    <property type="match status" value="1"/>
</dbReference>
<feature type="compositionally biased region" description="Pro residues" evidence="1">
    <location>
        <begin position="634"/>
        <end position="646"/>
    </location>
</feature>
<dbReference type="GO" id="GO:0016747">
    <property type="term" value="F:acyltransferase activity, transferring groups other than amino-acyl groups"/>
    <property type="evidence" value="ECO:0007669"/>
    <property type="project" value="InterPro"/>
</dbReference>
<feature type="region of interest" description="Disordered" evidence="1">
    <location>
        <begin position="530"/>
        <end position="550"/>
    </location>
</feature>
<evidence type="ECO:0000256" key="3">
    <source>
        <dbReference type="SAM" id="SignalP"/>
    </source>
</evidence>
<feature type="transmembrane region" description="Helical" evidence="2">
    <location>
        <begin position="746"/>
        <end position="764"/>
    </location>
</feature>
<evidence type="ECO:0000256" key="2">
    <source>
        <dbReference type="SAM" id="Phobius"/>
    </source>
</evidence>
<evidence type="ECO:0000259" key="4">
    <source>
        <dbReference type="Pfam" id="PF01757"/>
    </source>
</evidence>
<dbReference type="InterPro" id="IPR002656">
    <property type="entry name" value="Acyl_transf_3_dom"/>
</dbReference>
<feature type="transmembrane region" description="Helical" evidence="2">
    <location>
        <begin position="690"/>
        <end position="714"/>
    </location>
</feature>
<organism evidence="5">
    <name type="scientific">Chromera velia CCMP2878</name>
    <dbReference type="NCBI Taxonomy" id="1169474"/>
    <lineage>
        <taxon>Eukaryota</taxon>
        <taxon>Sar</taxon>
        <taxon>Alveolata</taxon>
        <taxon>Colpodellida</taxon>
        <taxon>Chromeraceae</taxon>
        <taxon>Chromera</taxon>
    </lineage>
</organism>
<gene>
    <name evidence="5" type="ORF">Cvel_5150</name>
</gene>
<dbReference type="InterPro" id="IPR052728">
    <property type="entry name" value="O2_lipid_transport_reg"/>
</dbReference>
<evidence type="ECO:0000313" key="5">
    <source>
        <dbReference type="EMBL" id="CEM33701.1"/>
    </source>
</evidence>
<feature type="domain" description="Acyltransferase 3" evidence="4">
    <location>
        <begin position="692"/>
        <end position="1087"/>
    </location>
</feature>
<name>A0A0G4GST7_9ALVE</name>
<keyword evidence="2" id="KW-0812">Transmembrane</keyword>
<feature type="transmembrane region" description="Helical" evidence="2">
    <location>
        <begin position="961"/>
        <end position="980"/>
    </location>
</feature>
<keyword evidence="3" id="KW-0732">Signal</keyword>
<feature type="transmembrane region" description="Helical" evidence="2">
    <location>
        <begin position="1069"/>
        <end position="1091"/>
    </location>
</feature>
<feature type="transmembrane region" description="Helical" evidence="2">
    <location>
        <begin position="1039"/>
        <end position="1057"/>
    </location>
</feature>
<keyword evidence="2" id="KW-0472">Membrane</keyword>
<feature type="compositionally biased region" description="Basic and acidic residues" evidence="1">
    <location>
        <begin position="667"/>
        <end position="685"/>
    </location>
</feature>
<reference evidence="5" key="1">
    <citation type="submission" date="2014-11" db="EMBL/GenBank/DDBJ databases">
        <authorList>
            <person name="Otto D Thomas"/>
            <person name="Naeem Raeece"/>
        </authorList>
    </citation>
    <scope>NUCLEOTIDE SEQUENCE</scope>
</reference>
<feature type="transmembrane region" description="Helical" evidence="2">
    <location>
        <begin position="853"/>
        <end position="874"/>
    </location>
</feature>
<protein>
    <recommendedName>
        <fullName evidence="4">Acyltransferase 3 domain-containing protein</fullName>
    </recommendedName>
</protein>